<evidence type="ECO:0000259" key="2">
    <source>
        <dbReference type="PROSITE" id="PS50011"/>
    </source>
</evidence>
<dbReference type="InParanoid" id="A0A0G4GIA6"/>
<dbReference type="AlphaFoldDB" id="A0A0G4GIA6"/>
<proteinExistence type="predicted"/>
<feature type="domain" description="Protein kinase" evidence="2">
    <location>
        <begin position="1"/>
        <end position="188"/>
    </location>
</feature>
<dbReference type="PhylomeDB" id="A0A0G4GIA6"/>
<sequence>MDRYIAVLEQQLKAFTYSARGGLAAIYFAPAAAQILLAVDHLHKQEICHNDIKPLNFFIGDDERLVLADFGCAMEAGDCFFRGLRGGGGTLAYSAPESLRPVYNYGLQADMWSVGATLLQMATKRLPFSGANEEELKENVSSFNLDWWAMRVLESMCAPELQDLITKLLVKEPEQRLTAAQALQHPFVADVLRAIPWAHQRPDKPSQRPKERGEWVKYPGKAAIPPLDDLRRREQSTWRRNWAGGSIRDAAPRVDTGLHDRQPPRRKTAPRAASYLRKRELIRRGHGGLRHMAAYILYSKALTFSSQRRHQGSQRKMASLAQDMVVHNIMTHLAISRLAQPPSPPDPLTTTAAEQQQQHAHAGVMDDNTAGFFRELAAIMVRPGGHGQPVLRHTYSLCPTTPQLGKGDDPLGFVKSEEIAAYILYLSDGFASNAPLHIVSHPINRLGNDDTTTAIEVCEADEVLPPDHAVIMPLFPPDPPTSNSVLPLLDQRKPLLMQQHNLHTEEEWAAWRAEKANKSGLYFGDTGDVCRALQVVGVEGVEQKVARVVMIKDMFDKFMMMRETRVPVVDSEYRSALSSATAEEDILAAGMERARGDSSGATFLCGDLTPSNALVAISRYELQLKAGGTGRFVLPSVVFIDPSGTSRGTISALSGKTSYETLENKLLAELPKKLSEGVDWGDVAGSGLLEYGGADGGEDFDSGGVDSGEDFWSATKSAMDALHPPGVSWYPKDRPKQQSKDLQRMKKLGKATEYERIYKEELLKAKWPETLLLCAKGIDSLAACHAKADEILGTLRDRHVQSSLVDLVEGWRKEGVQVERLVGMVSDKIISLLQAATAIIYTHTSARADERGEEVRAQRVESVQVETVVKMVNERKISLLAAATATIFVQTSVRPKERGEGGRMPLISDQLGSCCGGAMPCPLSCPPAQPPLARTQQSSLTGMATLSSSPPPTQQQPCRSKQTSSLCKTR</sequence>
<dbReference type="EMBL" id="CDMY01000677">
    <property type="protein sequence ID" value="CEM29575.1"/>
    <property type="molecule type" value="Genomic_DNA"/>
</dbReference>
<dbReference type="PROSITE" id="PS50011">
    <property type="entry name" value="PROTEIN_KINASE_DOM"/>
    <property type="match status" value="1"/>
</dbReference>
<feature type="compositionally biased region" description="Basic and acidic residues" evidence="1">
    <location>
        <begin position="250"/>
        <end position="263"/>
    </location>
</feature>
<gene>
    <name evidence="3" type="ORF">Vbra_17833</name>
</gene>
<dbReference type="SUPFAM" id="SSF56112">
    <property type="entry name" value="Protein kinase-like (PK-like)"/>
    <property type="match status" value="1"/>
</dbReference>
<feature type="compositionally biased region" description="Polar residues" evidence="1">
    <location>
        <begin position="934"/>
        <end position="946"/>
    </location>
</feature>
<feature type="region of interest" description="Disordered" evidence="1">
    <location>
        <begin position="930"/>
        <end position="970"/>
    </location>
</feature>
<dbReference type="Proteomes" id="UP000041254">
    <property type="component" value="Unassembled WGS sequence"/>
</dbReference>
<dbReference type="GO" id="GO:0005524">
    <property type="term" value="F:ATP binding"/>
    <property type="evidence" value="ECO:0007669"/>
    <property type="project" value="InterPro"/>
</dbReference>
<evidence type="ECO:0000256" key="1">
    <source>
        <dbReference type="SAM" id="MobiDB-lite"/>
    </source>
</evidence>
<evidence type="ECO:0000313" key="4">
    <source>
        <dbReference type="Proteomes" id="UP000041254"/>
    </source>
</evidence>
<dbReference type="OrthoDB" id="10252171at2759"/>
<dbReference type="InterPro" id="IPR011009">
    <property type="entry name" value="Kinase-like_dom_sf"/>
</dbReference>
<dbReference type="STRING" id="1169540.A0A0G4GIA6"/>
<name>A0A0G4GIA6_VITBC</name>
<dbReference type="GO" id="GO:0010506">
    <property type="term" value="P:regulation of autophagy"/>
    <property type="evidence" value="ECO:0007669"/>
    <property type="project" value="InterPro"/>
</dbReference>
<feature type="region of interest" description="Disordered" evidence="1">
    <location>
        <begin position="243"/>
        <end position="271"/>
    </location>
</feature>
<protein>
    <recommendedName>
        <fullName evidence="2">Protein kinase domain-containing protein</fullName>
    </recommendedName>
</protein>
<feature type="compositionally biased region" description="Polar residues" evidence="1">
    <location>
        <begin position="958"/>
        <end position="970"/>
    </location>
</feature>
<keyword evidence="4" id="KW-1185">Reference proteome</keyword>
<feature type="region of interest" description="Disordered" evidence="1">
    <location>
        <begin position="338"/>
        <end position="362"/>
    </location>
</feature>
<dbReference type="SMART" id="SM00220">
    <property type="entry name" value="S_TKc"/>
    <property type="match status" value="1"/>
</dbReference>
<evidence type="ECO:0000313" key="3">
    <source>
        <dbReference type="EMBL" id="CEM29575.1"/>
    </source>
</evidence>
<reference evidence="3 4" key="1">
    <citation type="submission" date="2014-11" db="EMBL/GenBank/DDBJ databases">
        <authorList>
            <person name="Zhu J."/>
            <person name="Qi W."/>
            <person name="Song R."/>
        </authorList>
    </citation>
    <scope>NUCLEOTIDE SEQUENCE [LARGE SCALE GENOMIC DNA]</scope>
</reference>
<dbReference type="Gene3D" id="1.10.510.10">
    <property type="entry name" value="Transferase(Phosphotransferase) domain 1"/>
    <property type="match status" value="1"/>
</dbReference>
<dbReference type="InterPro" id="IPR045269">
    <property type="entry name" value="Atg1-like"/>
</dbReference>
<organism evidence="3 4">
    <name type="scientific">Vitrella brassicaformis (strain CCMP3155)</name>
    <dbReference type="NCBI Taxonomy" id="1169540"/>
    <lineage>
        <taxon>Eukaryota</taxon>
        <taxon>Sar</taxon>
        <taxon>Alveolata</taxon>
        <taxon>Colpodellida</taxon>
        <taxon>Vitrellaceae</taxon>
        <taxon>Vitrella</taxon>
    </lineage>
</organism>
<feature type="compositionally biased region" description="Low complexity" evidence="1">
    <location>
        <begin position="349"/>
        <end position="362"/>
    </location>
</feature>
<dbReference type="Pfam" id="PF00069">
    <property type="entry name" value="Pkinase"/>
    <property type="match status" value="1"/>
</dbReference>
<dbReference type="GO" id="GO:0004674">
    <property type="term" value="F:protein serine/threonine kinase activity"/>
    <property type="evidence" value="ECO:0007669"/>
    <property type="project" value="InterPro"/>
</dbReference>
<dbReference type="InterPro" id="IPR008271">
    <property type="entry name" value="Ser/Thr_kinase_AS"/>
</dbReference>
<dbReference type="PANTHER" id="PTHR24348">
    <property type="entry name" value="SERINE/THREONINE-PROTEIN KINASE UNC-51-RELATED"/>
    <property type="match status" value="1"/>
</dbReference>
<dbReference type="GO" id="GO:0005737">
    <property type="term" value="C:cytoplasm"/>
    <property type="evidence" value="ECO:0007669"/>
    <property type="project" value="TreeGrafter"/>
</dbReference>
<dbReference type="VEuPathDB" id="CryptoDB:Vbra_17833"/>
<dbReference type="InterPro" id="IPR000719">
    <property type="entry name" value="Prot_kinase_dom"/>
</dbReference>
<accession>A0A0G4GIA6</accession>
<dbReference type="PROSITE" id="PS00108">
    <property type="entry name" value="PROTEIN_KINASE_ST"/>
    <property type="match status" value="1"/>
</dbReference>